<dbReference type="EMBL" id="JAULSW010000001">
    <property type="protein sequence ID" value="KAK3394434.1"/>
    <property type="molecule type" value="Genomic_DNA"/>
</dbReference>
<organism evidence="2 3">
    <name type="scientific">Podospora didyma</name>
    <dbReference type="NCBI Taxonomy" id="330526"/>
    <lineage>
        <taxon>Eukaryota</taxon>
        <taxon>Fungi</taxon>
        <taxon>Dikarya</taxon>
        <taxon>Ascomycota</taxon>
        <taxon>Pezizomycotina</taxon>
        <taxon>Sordariomycetes</taxon>
        <taxon>Sordariomycetidae</taxon>
        <taxon>Sordariales</taxon>
        <taxon>Podosporaceae</taxon>
        <taxon>Podospora</taxon>
    </lineage>
</organism>
<reference evidence="2" key="2">
    <citation type="submission" date="2023-06" db="EMBL/GenBank/DDBJ databases">
        <authorList>
            <consortium name="Lawrence Berkeley National Laboratory"/>
            <person name="Haridas S."/>
            <person name="Hensen N."/>
            <person name="Bonometti L."/>
            <person name="Westerberg I."/>
            <person name="Brannstrom I.O."/>
            <person name="Guillou S."/>
            <person name="Cros-Aarteil S."/>
            <person name="Calhoun S."/>
            <person name="Kuo A."/>
            <person name="Mondo S."/>
            <person name="Pangilinan J."/>
            <person name="Riley R."/>
            <person name="LaButti K."/>
            <person name="Andreopoulos B."/>
            <person name="Lipzen A."/>
            <person name="Chen C."/>
            <person name="Yanf M."/>
            <person name="Daum C."/>
            <person name="Ng V."/>
            <person name="Clum A."/>
            <person name="Steindorff A."/>
            <person name="Ohm R."/>
            <person name="Martin F."/>
            <person name="Silar P."/>
            <person name="Natvig D."/>
            <person name="Lalanne C."/>
            <person name="Gautier V."/>
            <person name="Ament-velasquez S.L."/>
            <person name="Kruys A."/>
            <person name="Hutchinson M.I."/>
            <person name="Powell A.J."/>
            <person name="Barry K."/>
            <person name="Miller A.N."/>
            <person name="Grigoriev I.V."/>
            <person name="Debuchy R."/>
            <person name="Gladieux P."/>
            <person name="Thoren M.H."/>
            <person name="Johannesson H."/>
        </authorList>
    </citation>
    <scope>NUCLEOTIDE SEQUENCE</scope>
    <source>
        <strain evidence="2">CBS 232.78</strain>
    </source>
</reference>
<dbReference type="AlphaFoldDB" id="A0AAE0U8J4"/>
<reference evidence="2" key="1">
    <citation type="journal article" date="2023" name="Mol. Phylogenet. Evol.">
        <title>Genome-scale phylogeny and comparative genomics of the fungal order Sordariales.</title>
        <authorList>
            <person name="Hensen N."/>
            <person name="Bonometti L."/>
            <person name="Westerberg I."/>
            <person name="Brannstrom I.O."/>
            <person name="Guillou S."/>
            <person name="Cros-Aarteil S."/>
            <person name="Calhoun S."/>
            <person name="Haridas S."/>
            <person name="Kuo A."/>
            <person name="Mondo S."/>
            <person name="Pangilinan J."/>
            <person name="Riley R."/>
            <person name="LaButti K."/>
            <person name="Andreopoulos B."/>
            <person name="Lipzen A."/>
            <person name="Chen C."/>
            <person name="Yan M."/>
            <person name="Daum C."/>
            <person name="Ng V."/>
            <person name="Clum A."/>
            <person name="Steindorff A."/>
            <person name="Ohm R.A."/>
            <person name="Martin F."/>
            <person name="Silar P."/>
            <person name="Natvig D.O."/>
            <person name="Lalanne C."/>
            <person name="Gautier V."/>
            <person name="Ament-Velasquez S.L."/>
            <person name="Kruys A."/>
            <person name="Hutchinson M.I."/>
            <person name="Powell A.J."/>
            <person name="Barry K."/>
            <person name="Miller A.N."/>
            <person name="Grigoriev I.V."/>
            <person name="Debuchy R."/>
            <person name="Gladieux P."/>
            <person name="Hiltunen Thoren M."/>
            <person name="Johannesson H."/>
        </authorList>
    </citation>
    <scope>NUCLEOTIDE SEQUENCE</scope>
    <source>
        <strain evidence="2">CBS 232.78</strain>
    </source>
</reference>
<keyword evidence="3" id="KW-1185">Reference proteome</keyword>
<keyword evidence="1" id="KW-0812">Transmembrane</keyword>
<accession>A0AAE0U8J4</accession>
<feature type="transmembrane region" description="Helical" evidence="1">
    <location>
        <begin position="48"/>
        <end position="72"/>
    </location>
</feature>
<protein>
    <submittedName>
        <fullName evidence="2">Uncharacterized protein</fullName>
    </submittedName>
</protein>
<comment type="caution">
    <text evidence="2">The sequence shown here is derived from an EMBL/GenBank/DDBJ whole genome shotgun (WGS) entry which is preliminary data.</text>
</comment>
<evidence type="ECO:0000256" key="1">
    <source>
        <dbReference type="SAM" id="Phobius"/>
    </source>
</evidence>
<keyword evidence="1" id="KW-1133">Transmembrane helix</keyword>
<evidence type="ECO:0000313" key="2">
    <source>
        <dbReference type="EMBL" id="KAK3394434.1"/>
    </source>
</evidence>
<sequence>MPLSSFHPPVGSVCLKRGRWIDDDDDISAATFTTPFFLIRVLCKGYRAFLCILGMISCLLVFSPSLFLPYAWHAVLEICYRVQYSATTSQTFVIMS</sequence>
<name>A0AAE0U8J4_9PEZI</name>
<dbReference type="Proteomes" id="UP001285441">
    <property type="component" value="Unassembled WGS sequence"/>
</dbReference>
<evidence type="ECO:0000313" key="3">
    <source>
        <dbReference type="Proteomes" id="UP001285441"/>
    </source>
</evidence>
<gene>
    <name evidence="2" type="ORF">B0H63DRAFT_45656</name>
</gene>
<proteinExistence type="predicted"/>
<keyword evidence="1" id="KW-0472">Membrane</keyword>